<evidence type="ECO:0000313" key="3">
    <source>
        <dbReference type="Proteomes" id="UP000008022"/>
    </source>
</evidence>
<keyword evidence="3" id="KW-1185">Reference proteome</keyword>
<feature type="compositionally biased region" description="Basic residues" evidence="1">
    <location>
        <begin position="53"/>
        <end position="63"/>
    </location>
</feature>
<dbReference type="EnsemblPlants" id="ORUFI06G09490.1">
    <property type="protein sequence ID" value="ORUFI06G09490.1"/>
    <property type="gene ID" value="ORUFI06G09490"/>
</dbReference>
<feature type="region of interest" description="Disordered" evidence="1">
    <location>
        <begin position="13"/>
        <end position="85"/>
    </location>
</feature>
<name>A0A0E0PVR0_ORYRU</name>
<dbReference type="Gramene" id="ORUFI06G09490.1">
    <property type="protein sequence ID" value="ORUFI06G09490.1"/>
    <property type="gene ID" value="ORUFI06G09490"/>
</dbReference>
<feature type="compositionally biased region" description="Gly residues" evidence="1">
    <location>
        <begin position="43"/>
        <end position="52"/>
    </location>
</feature>
<feature type="compositionally biased region" description="Basic and acidic residues" evidence="1">
    <location>
        <begin position="28"/>
        <end position="39"/>
    </location>
</feature>
<evidence type="ECO:0000313" key="2">
    <source>
        <dbReference type="EnsemblPlants" id="ORUFI06G09490.1"/>
    </source>
</evidence>
<dbReference type="AlphaFoldDB" id="A0A0E0PVR0"/>
<accession>A0A0E0PVR0</accession>
<evidence type="ECO:0000256" key="1">
    <source>
        <dbReference type="SAM" id="MobiDB-lite"/>
    </source>
</evidence>
<proteinExistence type="predicted"/>
<dbReference type="HOGENOM" id="CLU_2310745_0_0_1"/>
<organism evidence="2 3">
    <name type="scientific">Oryza rufipogon</name>
    <name type="common">Brownbeard rice</name>
    <name type="synonym">Asian wild rice</name>
    <dbReference type="NCBI Taxonomy" id="4529"/>
    <lineage>
        <taxon>Eukaryota</taxon>
        <taxon>Viridiplantae</taxon>
        <taxon>Streptophyta</taxon>
        <taxon>Embryophyta</taxon>
        <taxon>Tracheophyta</taxon>
        <taxon>Spermatophyta</taxon>
        <taxon>Magnoliopsida</taxon>
        <taxon>Liliopsida</taxon>
        <taxon>Poales</taxon>
        <taxon>Poaceae</taxon>
        <taxon>BOP clade</taxon>
        <taxon>Oryzoideae</taxon>
        <taxon>Oryzeae</taxon>
        <taxon>Oryzinae</taxon>
        <taxon>Oryza</taxon>
    </lineage>
</organism>
<reference evidence="3" key="1">
    <citation type="submission" date="2013-06" db="EMBL/GenBank/DDBJ databases">
        <authorList>
            <person name="Zhao Q."/>
        </authorList>
    </citation>
    <scope>NUCLEOTIDE SEQUENCE</scope>
    <source>
        <strain evidence="3">cv. W1943</strain>
    </source>
</reference>
<sequence>MIIIQDLFSETKQQQVKLGHRRQLNSRKNSDKFNTEERKGNRKSGGGGGGRSGHLRISPRRRLPVLASDRCDAPRHRPRRRLPGGLAAGRAAACRCLPPT</sequence>
<protein>
    <submittedName>
        <fullName evidence="2">Uncharacterized protein</fullName>
    </submittedName>
</protein>
<dbReference type="Proteomes" id="UP000008022">
    <property type="component" value="Unassembled WGS sequence"/>
</dbReference>
<reference evidence="2" key="2">
    <citation type="submission" date="2015-06" db="UniProtKB">
        <authorList>
            <consortium name="EnsemblPlants"/>
        </authorList>
    </citation>
    <scope>IDENTIFICATION</scope>
</reference>